<reference evidence="4" key="1">
    <citation type="submission" date="2019-09" db="EMBL/GenBank/DDBJ databases">
        <title>Characterisation of the sponge microbiome using genome-centric metagenomics.</title>
        <authorList>
            <person name="Engelberts J.P."/>
            <person name="Robbins S.J."/>
            <person name="De Goeij J.M."/>
            <person name="Aranda M."/>
            <person name="Bell S.C."/>
            <person name="Webster N.S."/>
        </authorList>
    </citation>
    <scope>NUCLEOTIDE SEQUENCE</scope>
    <source>
        <strain evidence="4">SB0661_bin_32</strain>
    </source>
</reference>
<dbReference type="PANTHER" id="PTHR34383">
    <property type="entry name" value="POLYPHOSPHATE:AMP PHOSPHOTRANSFERASE-RELATED"/>
    <property type="match status" value="1"/>
</dbReference>
<accession>A0A6B1DCA8</accession>
<keyword evidence="2" id="KW-0418">Kinase</keyword>
<dbReference type="GO" id="GO:0008976">
    <property type="term" value="F:polyphosphate kinase activity"/>
    <property type="evidence" value="ECO:0007669"/>
    <property type="project" value="InterPro"/>
</dbReference>
<sequence length="244" mass="28777">MEHSILNHVDLSQRLKRKEYEQLLAERQQEFLKLRLKLGGHIGGKLGPPLLILFEGWDAAGKGGCIRRLTAPLDPRHFSVFQYQAPNDREKRHHFLWRFWPAVPGKGGMCIFDRTWYGRVLVERVEGFASVPDWRRAYEEIRHWESLLVSDGMILIKFFLHISSKEQKRRFESRAEDPLRQWKLTDEDWRNRKKRQAYNEAIVEMVERTDTVMAPWTIVAAEQKRFARVKVLETVIQSIEAALG</sequence>
<name>A0A6B1DCA8_9CHLR</name>
<comment type="caution">
    <text evidence="4">The sequence shown here is derived from an EMBL/GenBank/DDBJ whole genome shotgun (WGS) entry which is preliminary data.</text>
</comment>
<dbReference type="SUPFAM" id="SSF52540">
    <property type="entry name" value="P-loop containing nucleoside triphosphate hydrolases"/>
    <property type="match status" value="1"/>
</dbReference>
<feature type="domain" description="Polyphosphate kinase-2-related" evidence="3">
    <location>
        <begin position="15"/>
        <end position="241"/>
    </location>
</feature>
<dbReference type="InterPro" id="IPR027417">
    <property type="entry name" value="P-loop_NTPase"/>
</dbReference>
<dbReference type="EMBL" id="VXMH01000109">
    <property type="protein sequence ID" value="MYC97256.1"/>
    <property type="molecule type" value="Genomic_DNA"/>
</dbReference>
<protein>
    <submittedName>
        <fullName evidence="4">UDP-galactose-lipid carrier transferase</fullName>
    </submittedName>
</protein>
<evidence type="ECO:0000259" key="3">
    <source>
        <dbReference type="Pfam" id="PF03976"/>
    </source>
</evidence>
<proteinExistence type="predicted"/>
<evidence type="ECO:0000256" key="1">
    <source>
        <dbReference type="ARBA" id="ARBA00022679"/>
    </source>
</evidence>
<keyword evidence="1 4" id="KW-0808">Transferase</keyword>
<dbReference type="PIRSF" id="PIRSF028756">
    <property type="entry name" value="PPK2_prd"/>
    <property type="match status" value="1"/>
</dbReference>
<organism evidence="4">
    <name type="scientific">Caldilineaceae bacterium SB0661_bin_32</name>
    <dbReference type="NCBI Taxonomy" id="2605255"/>
    <lineage>
        <taxon>Bacteria</taxon>
        <taxon>Bacillati</taxon>
        <taxon>Chloroflexota</taxon>
        <taxon>Caldilineae</taxon>
        <taxon>Caldilineales</taxon>
        <taxon>Caldilineaceae</taxon>
    </lineage>
</organism>
<dbReference type="PANTHER" id="PTHR34383:SF3">
    <property type="entry name" value="POLYPHOSPHATE:AMP PHOSPHOTRANSFERASE"/>
    <property type="match status" value="1"/>
</dbReference>
<dbReference type="InterPro" id="IPR022488">
    <property type="entry name" value="PPK2-related"/>
</dbReference>
<evidence type="ECO:0000313" key="4">
    <source>
        <dbReference type="EMBL" id="MYC97256.1"/>
    </source>
</evidence>
<evidence type="ECO:0000256" key="2">
    <source>
        <dbReference type="ARBA" id="ARBA00022777"/>
    </source>
</evidence>
<dbReference type="Gene3D" id="3.40.50.300">
    <property type="entry name" value="P-loop containing nucleotide triphosphate hydrolases"/>
    <property type="match status" value="1"/>
</dbReference>
<dbReference type="AlphaFoldDB" id="A0A6B1DCA8"/>
<dbReference type="InterPro" id="IPR016898">
    <property type="entry name" value="Polyphosphate_phosphotransfera"/>
</dbReference>
<gene>
    <name evidence="4" type="ORF">F4X14_20050</name>
</gene>
<dbReference type="Pfam" id="PF03976">
    <property type="entry name" value="PPK2"/>
    <property type="match status" value="1"/>
</dbReference>